<feature type="compositionally biased region" description="Basic and acidic residues" evidence="1">
    <location>
        <begin position="22"/>
        <end position="32"/>
    </location>
</feature>
<sequence>MSAQQYNQFFDLDSETEEDDRDSFSWDGMRDENDGDDDGDDGGDDDGDDVVDDDVSESESSIYTSSDEEPTAEDLAFIVPDTYESSGEDTDSDDGIDEEDAHVGHIEGDGTFIPLAGYEDLMLRPSLKLRILRKHTVERPACCLRLDLSGQDSISPVTSFLPLH</sequence>
<evidence type="ECO:0000313" key="2">
    <source>
        <dbReference type="EMBL" id="KAE9987518.1"/>
    </source>
</evidence>
<gene>
    <name evidence="2" type="ORF">EG328_002503</name>
</gene>
<feature type="compositionally biased region" description="Acidic residues" evidence="1">
    <location>
        <begin position="12"/>
        <end position="21"/>
    </location>
</feature>
<dbReference type="AlphaFoldDB" id="A0A8H3Z8X0"/>
<organism evidence="2 3">
    <name type="scientific">Venturia inaequalis</name>
    <name type="common">Apple scab fungus</name>
    <dbReference type="NCBI Taxonomy" id="5025"/>
    <lineage>
        <taxon>Eukaryota</taxon>
        <taxon>Fungi</taxon>
        <taxon>Dikarya</taxon>
        <taxon>Ascomycota</taxon>
        <taxon>Pezizomycotina</taxon>
        <taxon>Dothideomycetes</taxon>
        <taxon>Pleosporomycetidae</taxon>
        <taxon>Venturiales</taxon>
        <taxon>Venturiaceae</taxon>
        <taxon>Venturia</taxon>
    </lineage>
</organism>
<feature type="region of interest" description="Disordered" evidence="1">
    <location>
        <begin position="1"/>
        <end position="101"/>
    </location>
</feature>
<accession>A0A8H3Z8X0</accession>
<name>A0A8H3Z8X0_VENIN</name>
<evidence type="ECO:0000313" key="3">
    <source>
        <dbReference type="Proteomes" id="UP000447873"/>
    </source>
</evidence>
<comment type="caution">
    <text evidence="2">The sequence shown here is derived from an EMBL/GenBank/DDBJ whole genome shotgun (WGS) entry which is preliminary data.</text>
</comment>
<feature type="compositionally biased region" description="Acidic residues" evidence="1">
    <location>
        <begin position="33"/>
        <end position="57"/>
    </location>
</feature>
<evidence type="ECO:0000256" key="1">
    <source>
        <dbReference type="SAM" id="MobiDB-lite"/>
    </source>
</evidence>
<reference evidence="2 3" key="1">
    <citation type="submission" date="2018-12" db="EMBL/GenBank/DDBJ databases">
        <title>Venturia inaequalis Genome Resource.</title>
        <authorList>
            <person name="Lichtner F.J."/>
        </authorList>
    </citation>
    <scope>NUCLEOTIDE SEQUENCE [LARGE SCALE GENOMIC DNA]</scope>
    <source>
        <strain evidence="2 3">120213</strain>
    </source>
</reference>
<dbReference type="EMBL" id="WNWS01000017">
    <property type="protein sequence ID" value="KAE9987518.1"/>
    <property type="molecule type" value="Genomic_DNA"/>
</dbReference>
<dbReference type="Proteomes" id="UP000447873">
    <property type="component" value="Unassembled WGS sequence"/>
</dbReference>
<proteinExistence type="predicted"/>
<feature type="compositionally biased region" description="Acidic residues" evidence="1">
    <location>
        <begin position="86"/>
        <end position="100"/>
    </location>
</feature>
<protein>
    <submittedName>
        <fullName evidence="2">Uncharacterized protein</fullName>
    </submittedName>
</protein>